<evidence type="ECO:0000256" key="1">
    <source>
        <dbReference type="SAM" id="MobiDB-lite"/>
    </source>
</evidence>
<accession>A0ABN7UBQ6</accession>
<name>A0ABN7UBQ6_GIGMA</name>
<dbReference type="EMBL" id="CAJVQB010001505">
    <property type="protein sequence ID" value="CAG8538633.1"/>
    <property type="molecule type" value="Genomic_DNA"/>
</dbReference>
<gene>
    <name evidence="2" type="ORF">GMARGA_LOCUS3972</name>
</gene>
<organism evidence="2 3">
    <name type="scientific">Gigaspora margarita</name>
    <dbReference type="NCBI Taxonomy" id="4874"/>
    <lineage>
        <taxon>Eukaryota</taxon>
        <taxon>Fungi</taxon>
        <taxon>Fungi incertae sedis</taxon>
        <taxon>Mucoromycota</taxon>
        <taxon>Glomeromycotina</taxon>
        <taxon>Glomeromycetes</taxon>
        <taxon>Diversisporales</taxon>
        <taxon>Gigasporaceae</taxon>
        <taxon>Gigaspora</taxon>
    </lineage>
</organism>
<comment type="caution">
    <text evidence="2">The sequence shown here is derived from an EMBL/GenBank/DDBJ whole genome shotgun (WGS) entry which is preliminary data.</text>
</comment>
<sequence length="106" mass="12115">MLSGNLRIKDINQAIREGPGNAQNKAGNRTEKSGAGDRSSGKMAAEMHWRETEQKLEGMDVNIRSIDIRHERIRQDIYVANRHGAHYSEKTQRFLRNIQNAEIAAW</sequence>
<proteinExistence type="predicted"/>
<dbReference type="Proteomes" id="UP000789901">
    <property type="component" value="Unassembled WGS sequence"/>
</dbReference>
<evidence type="ECO:0000313" key="3">
    <source>
        <dbReference type="Proteomes" id="UP000789901"/>
    </source>
</evidence>
<evidence type="ECO:0000313" key="2">
    <source>
        <dbReference type="EMBL" id="CAG8538633.1"/>
    </source>
</evidence>
<reference evidence="2 3" key="1">
    <citation type="submission" date="2021-06" db="EMBL/GenBank/DDBJ databases">
        <authorList>
            <person name="Kallberg Y."/>
            <person name="Tangrot J."/>
            <person name="Rosling A."/>
        </authorList>
    </citation>
    <scope>NUCLEOTIDE SEQUENCE [LARGE SCALE GENOMIC DNA]</scope>
    <source>
        <strain evidence="2 3">120-4 pot B 10/14</strain>
    </source>
</reference>
<feature type="region of interest" description="Disordered" evidence="1">
    <location>
        <begin position="1"/>
        <end position="45"/>
    </location>
</feature>
<keyword evidence="3" id="KW-1185">Reference proteome</keyword>
<protein>
    <submittedName>
        <fullName evidence="2">35966_t:CDS:1</fullName>
    </submittedName>
</protein>